<proteinExistence type="predicted"/>
<evidence type="ECO:0000256" key="1">
    <source>
        <dbReference type="ARBA" id="ARBA00004651"/>
    </source>
</evidence>
<protein>
    <submittedName>
        <fullName evidence="6">UbiA family prenyltransferase</fullName>
    </submittedName>
</protein>
<gene>
    <name evidence="6" type="ORF">J4415_03455</name>
</gene>
<evidence type="ECO:0000256" key="4">
    <source>
        <dbReference type="ARBA" id="ARBA00023136"/>
    </source>
</evidence>
<feature type="transmembrane region" description="Helical" evidence="5">
    <location>
        <begin position="66"/>
        <end position="85"/>
    </location>
</feature>
<dbReference type="GO" id="GO:0005886">
    <property type="term" value="C:plasma membrane"/>
    <property type="evidence" value="ECO:0007669"/>
    <property type="project" value="UniProtKB-SubCell"/>
</dbReference>
<keyword evidence="4 5" id="KW-0472">Membrane</keyword>
<evidence type="ECO:0000256" key="3">
    <source>
        <dbReference type="ARBA" id="ARBA00022989"/>
    </source>
</evidence>
<feature type="transmembrane region" description="Helical" evidence="5">
    <location>
        <begin position="249"/>
        <end position="268"/>
    </location>
</feature>
<accession>A0A8T4KU66</accession>
<feature type="transmembrane region" description="Helical" evidence="5">
    <location>
        <begin position="91"/>
        <end position="107"/>
    </location>
</feature>
<comment type="caution">
    <text evidence="6">The sequence shown here is derived from an EMBL/GenBank/DDBJ whole genome shotgun (WGS) entry which is preliminary data.</text>
</comment>
<evidence type="ECO:0000313" key="6">
    <source>
        <dbReference type="EMBL" id="MBS3057657.1"/>
    </source>
</evidence>
<feature type="transmembrane region" description="Helical" evidence="5">
    <location>
        <begin position="20"/>
        <end position="45"/>
    </location>
</feature>
<feature type="transmembrane region" description="Helical" evidence="5">
    <location>
        <begin position="220"/>
        <end position="237"/>
    </location>
</feature>
<dbReference type="AlphaFoldDB" id="A0A8T4KU66"/>
<dbReference type="InterPro" id="IPR050475">
    <property type="entry name" value="Prenyltransferase_related"/>
</dbReference>
<keyword evidence="3 5" id="KW-1133">Transmembrane helix</keyword>
<reference evidence="6" key="1">
    <citation type="submission" date="2021-03" db="EMBL/GenBank/DDBJ databases">
        <authorList>
            <person name="Jaffe A."/>
        </authorList>
    </citation>
    <scope>NUCLEOTIDE SEQUENCE</scope>
    <source>
        <strain evidence="6">RIFCSPHIGHO2_01_FULL_AR10_44_11</strain>
    </source>
</reference>
<comment type="subcellular location">
    <subcellularLocation>
        <location evidence="1">Cell membrane</location>
        <topology evidence="1">Multi-pass membrane protein</topology>
    </subcellularLocation>
</comment>
<dbReference type="PANTHER" id="PTHR42723:SF1">
    <property type="entry name" value="CHLOROPHYLL SYNTHASE, CHLOROPLASTIC"/>
    <property type="match status" value="1"/>
</dbReference>
<dbReference type="GO" id="GO:0016765">
    <property type="term" value="F:transferase activity, transferring alkyl or aryl (other than methyl) groups"/>
    <property type="evidence" value="ECO:0007669"/>
    <property type="project" value="InterPro"/>
</dbReference>
<dbReference type="Gene3D" id="1.10.357.140">
    <property type="entry name" value="UbiA prenyltransferase"/>
    <property type="match status" value="1"/>
</dbReference>
<dbReference type="InterPro" id="IPR044878">
    <property type="entry name" value="UbiA_sf"/>
</dbReference>
<dbReference type="Pfam" id="PF01040">
    <property type="entry name" value="UbiA"/>
    <property type="match status" value="1"/>
</dbReference>
<name>A0A8T4KU66_9ARCH</name>
<evidence type="ECO:0000313" key="7">
    <source>
        <dbReference type="Proteomes" id="UP000677687"/>
    </source>
</evidence>
<evidence type="ECO:0000256" key="5">
    <source>
        <dbReference type="SAM" id="Phobius"/>
    </source>
</evidence>
<dbReference type="PANTHER" id="PTHR42723">
    <property type="entry name" value="CHLOROPHYLL SYNTHASE"/>
    <property type="match status" value="1"/>
</dbReference>
<feature type="transmembrane region" description="Helical" evidence="5">
    <location>
        <begin position="119"/>
        <end position="145"/>
    </location>
</feature>
<keyword evidence="2 5" id="KW-0812">Transmembrane</keyword>
<reference evidence="6" key="2">
    <citation type="submission" date="2021-05" db="EMBL/GenBank/DDBJ databases">
        <title>Protein family content uncovers lineage relationships and bacterial pathway maintenance mechanisms in DPANN archaea.</title>
        <authorList>
            <person name="Castelle C.J."/>
            <person name="Meheust R."/>
            <person name="Jaffe A.L."/>
            <person name="Seitz K."/>
            <person name="Gong X."/>
            <person name="Baker B.J."/>
            <person name="Banfield J.F."/>
        </authorList>
    </citation>
    <scope>NUCLEOTIDE SEQUENCE</scope>
    <source>
        <strain evidence="6">RIFCSPHIGHO2_01_FULL_AR10_44_11</strain>
    </source>
</reference>
<dbReference type="InterPro" id="IPR000537">
    <property type="entry name" value="UbiA_prenyltransferase"/>
</dbReference>
<dbReference type="Proteomes" id="UP000677687">
    <property type="component" value="Unassembled WGS sequence"/>
</dbReference>
<dbReference type="EMBL" id="JAGVWD010000051">
    <property type="protein sequence ID" value="MBS3057657.1"/>
    <property type="molecule type" value="Genomic_DNA"/>
</dbReference>
<organism evidence="6 7">
    <name type="scientific">Candidatus Iainarchaeum sp</name>
    <dbReference type="NCBI Taxonomy" id="3101447"/>
    <lineage>
        <taxon>Archaea</taxon>
        <taxon>Candidatus Iainarchaeota</taxon>
        <taxon>Candidatus Iainarchaeia</taxon>
        <taxon>Candidatus Iainarchaeales</taxon>
        <taxon>Candidatus Iainarchaeaceae</taxon>
        <taxon>Candidatus Iainarchaeum</taxon>
    </lineage>
</organism>
<feature type="transmembrane region" description="Helical" evidence="5">
    <location>
        <begin position="191"/>
        <end position="214"/>
    </location>
</feature>
<evidence type="ECO:0000256" key="2">
    <source>
        <dbReference type="ARBA" id="ARBA00022692"/>
    </source>
</evidence>
<feature type="transmembrane region" description="Helical" evidence="5">
    <location>
        <begin position="151"/>
        <end position="170"/>
    </location>
</feature>
<sequence>MGSVLALYLTNQPIFTLNNFYLFLIGFIAAGPLLWGGLYTLNDYYDWKKDLLHKVKKTRAIPSGRISANAALLFSLLLIFLAIFIGGLSGALFFACIAVMFFNQILYTSKPFRLKERAVFDLISGSLINPIFRFYAGWVLFAYAFNAPIEVLLFVVGFQFAGFTLYRLSNRKLETKLTFRSSNVVFGEKKIRYLAYAVGIIAGLSYLIMCFTILPPRFLILAVLSVLAAPLYAKALSKPEEMDMRRMYKLIYAHYTLFIIGFILLFYVQF</sequence>